<dbReference type="KEGG" id="fsm:CCS41_08610"/>
<dbReference type="Proteomes" id="UP000261875">
    <property type="component" value="Chromosome"/>
</dbReference>
<name>A0A2U8I5T3_9GAMM</name>
<reference evidence="1 2" key="1">
    <citation type="submission" date="2017-05" db="EMBL/GenBank/DDBJ databases">
        <title>Genome sequence of Candidatus Fukatsuia symbiotica and Candidatus Hamiltonella defensa from Acyrthosiphon pisum strain 5D.</title>
        <authorList>
            <person name="Patel V.A."/>
            <person name="Chevignon G."/>
            <person name="Russell J.A."/>
            <person name="Oliver K.M."/>
        </authorList>
    </citation>
    <scope>NUCLEOTIDE SEQUENCE [LARGE SCALE GENOMIC DNA]</scope>
    <source>
        <strain evidence="1 2">5D</strain>
    </source>
</reference>
<proteinExistence type="predicted"/>
<evidence type="ECO:0000313" key="1">
    <source>
        <dbReference type="EMBL" id="AWK14521.1"/>
    </source>
</evidence>
<dbReference type="AlphaFoldDB" id="A0A2U8I5T3"/>
<sequence length="71" mass="8239">MLLTLAGLEQHIKQAVPKKSDKVNFISYPDDFVITLCINKSVGEYDKTVNTRVPKKTWFVTLDREENDYAY</sequence>
<accession>A0A2U8I5T3</accession>
<gene>
    <name evidence="1" type="ORF">CCS41_08610</name>
</gene>
<evidence type="ECO:0000313" key="2">
    <source>
        <dbReference type="Proteomes" id="UP000261875"/>
    </source>
</evidence>
<organism evidence="1 2">
    <name type="scientific">Candidatus Fukatsuia symbiotica</name>
    <dbReference type="NCBI Taxonomy" id="1878942"/>
    <lineage>
        <taxon>Bacteria</taxon>
        <taxon>Pseudomonadati</taxon>
        <taxon>Pseudomonadota</taxon>
        <taxon>Gammaproteobacteria</taxon>
        <taxon>Enterobacterales</taxon>
        <taxon>Yersiniaceae</taxon>
        <taxon>Candidatus Fukatsuia</taxon>
    </lineage>
</organism>
<keyword evidence="2" id="KW-1185">Reference proteome</keyword>
<dbReference type="EMBL" id="CP021659">
    <property type="protein sequence ID" value="AWK14521.1"/>
    <property type="molecule type" value="Genomic_DNA"/>
</dbReference>
<protein>
    <submittedName>
        <fullName evidence="1">Uncharacterized protein</fullName>
    </submittedName>
</protein>